<comment type="caution">
    <text evidence="1">The sequence shown here is derived from an EMBL/GenBank/DDBJ whole genome shotgun (WGS) entry which is preliminary data.</text>
</comment>
<dbReference type="EMBL" id="CAJOBJ010358997">
    <property type="protein sequence ID" value="CAF5216709.1"/>
    <property type="molecule type" value="Genomic_DNA"/>
</dbReference>
<accession>A0A8S3JCY9</accession>
<evidence type="ECO:0000313" key="1">
    <source>
        <dbReference type="EMBL" id="CAF5216709.1"/>
    </source>
</evidence>
<name>A0A8S3JCY9_9BILA</name>
<reference evidence="1" key="1">
    <citation type="submission" date="2021-02" db="EMBL/GenBank/DDBJ databases">
        <authorList>
            <person name="Nowell W R."/>
        </authorList>
    </citation>
    <scope>NUCLEOTIDE SEQUENCE</scope>
</reference>
<dbReference type="Proteomes" id="UP000681720">
    <property type="component" value="Unassembled WGS sequence"/>
</dbReference>
<sequence length="57" mass="6241">GPLHVLTDEQLEHLASVYHPLPPTRSSETGTTKTASTRMPDSLLFSLSNPLSKLVLR</sequence>
<organism evidence="1 2">
    <name type="scientific">Rotaria magnacalcarata</name>
    <dbReference type="NCBI Taxonomy" id="392030"/>
    <lineage>
        <taxon>Eukaryota</taxon>
        <taxon>Metazoa</taxon>
        <taxon>Spiralia</taxon>
        <taxon>Gnathifera</taxon>
        <taxon>Rotifera</taxon>
        <taxon>Eurotatoria</taxon>
        <taxon>Bdelloidea</taxon>
        <taxon>Philodinida</taxon>
        <taxon>Philodinidae</taxon>
        <taxon>Rotaria</taxon>
    </lineage>
</organism>
<feature type="non-terminal residue" evidence="1">
    <location>
        <position position="1"/>
    </location>
</feature>
<proteinExistence type="predicted"/>
<protein>
    <submittedName>
        <fullName evidence="1">Uncharacterized protein</fullName>
    </submittedName>
</protein>
<gene>
    <name evidence="1" type="ORF">GIL414_LOCUS82025</name>
</gene>
<evidence type="ECO:0000313" key="2">
    <source>
        <dbReference type="Proteomes" id="UP000681720"/>
    </source>
</evidence>
<dbReference type="AlphaFoldDB" id="A0A8S3JCY9"/>